<evidence type="ECO:0000256" key="1">
    <source>
        <dbReference type="SAM" id="MobiDB-lite"/>
    </source>
</evidence>
<dbReference type="OMA" id="WERNWRI"/>
<dbReference type="InParanoid" id="A8N4C4"/>
<dbReference type="HOGENOM" id="CLU_044614_1_2_1"/>
<evidence type="ECO:0000313" key="4">
    <source>
        <dbReference type="Proteomes" id="UP000001861"/>
    </source>
</evidence>
<dbReference type="GeneID" id="6006152"/>
<accession>A8N4C4</accession>
<dbReference type="KEGG" id="cci:CC1G_09608"/>
<feature type="transmembrane region" description="Helical" evidence="2">
    <location>
        <begin position="240"/>
        <end position="265"/>
    </location>
</feature>
<dbReference type="RefSeq" id="XP_001829719.2">
    <property type="nucleotide sequence ID" value="XM_001829667.2"/>
</dbReference>
<dbReference type="Proteomes" id="UP000001861">
    <property type="component" value="Unassembled WGS sequence"/>
</dbReference>
<organism evidence="3 4">
    <name type="scientific">Coprinopsis cinerea (strain Okayama-7 / 130 / ATCC MYA-4618 / FGSC 9003)</name>
    <name type="common">Inky cap fungus</name>
    <name type="synonym">Hormographiella aspergillata</name>
    <dbReference type="NCBI Taxonomy" id="240176"/>
    <lineage>
        <taxon>Eukaryota</taxon>
        <taxon>Fungi</taxon>
        <taxon>Dikarya</taxon>
        <taxon>Basidiomycota</taxon>
        <taxon>Agaricomycotina</taxon>
        <taxon>Agaricomycetes</taxon>
        <taxon>Agaricomycetidae</taxon>
        <taxon>Agaricales</taxon>
        <taxon>Agaricineae</taxon>
        <taxon>Psathyrellaceae</taxon>
        <taxon>Coprinopsis</taxon>
    </lineage>
</organism>
<gene>
    <name evidence="3" type="ORF">CC1G_09608</name>
</gene>
<feature type="transmembrane region" description="Helical" evidence="2">
    <location>
        <begin position="271"/>
        <end position="288"/>
    </location>
</feature>
<keyword evidence="4" id="KW-1185">Reference proteome</keyword>
<name>A8N4C4_COPC7</name>
<feature type="transmembrane region" description="Helical" evidence="2">
    <location>
        <begin position="116"/>
        <end position="138"/>
    </location>
</feature>
<keyword evidence="2" id="KW-0472">Membrane</keyword>
<feature type="transmembrane region" description="Helical" evidence="2">
    <location>
        <begin position="145"/>
        <end position="166"/>
    </location>
</feature>
<comment type="caution">
    <text evidence="3">The sequence shown here is derived from an EMBL/GenBank/DDBJ whole genome shotgun (WGS) entry which is preliminary data.</text>
</comment>
<dbReference type="VEuPathDB" id="FungiDB:CC1G_09608"/>
<reference evidence="3 4" key="1">
    <citation type="journal article" date="2010" name="Proc. Natl. Acad. Sci. U.S.A.">
        <title>Insights into evolution of multicellular fungi from the assembled chromosomes of the mushroom Coprinopsis cinerea (Coprinus cinereus).</title>
        <authorList>
            <person name="Stajich J.E."/>
            <person name="Wilke S.K."/>
            <person name="Ahren D."/>
            <person name="Au C.H."/>
            <person name="Birren B.W."/>
            <person name="Borodovsky M."/>
            <person name="Burns C."/>
            <person name="Canback B."/>
            <person name="Casselton L.A."/>
            <person name="Cheng C.K."/>
            <person name="Deng J."/>
            <person name="Dietrich F.S."/>
            <person name="Fargo D.C."/>
            <person name="Farman M.L."/>
            <person name="Gathman A.C."/>
            <person name="Goldberg J."/>
            <person name="Guigo R."/>
            <person name="Hoegger P.J."/>
            <person name="Hooker J.B."/>
            <person name="Huggins A."/>
            <person name="James T.Y."/>
            <person name="Kamada T."/>
            <person name="Kilaru S."/>
            <person name="Kodira C."/>
            <person name="Kues U."/>
            <person name="Kupfer D."/>
            <person name="Kwan H.S."/>
            <person name="Lomsadze A."/>
            <person name="Li W."/>
            <person name="Lilly W.W."/>
            <person name="Ma L.J."/>
            <person name="Mackey A.J."/>
            <person name="Manning G."/>
            <person name="Martin F."/>
            <person name="Muraguchi H."/>
            <person name="Natvig D.O."/>
            <person name="Palmerini H."/>
            <person name="Ramesh M.A."/>
            <person name="Rehmeyer C.J."/>
            <person name="Roe B.A."/>
            <person name="Shenoy N."/>
            <person name="Stanke M."/>
            <person name="Ter-Hovhannisyan V."/>
            <person name="Tunlid A."/>
            <person name="Velagapudi R."/>
            <person name="Vision T.J."/>
            <person name="Zeng Q."/>
            <person name="Zolan M.E."/>
            <person name="Pukkila P.J."/>
        </authorList>
    </citation>
    <scope>NUCLEOTIDE SEQUENCE [LARGE SCALE GENOMIC DNA]</scope>
    <source>
        <strain evidence="4">Okayama-7 / 130 / ATCC MYA-4618 / FGSC 9003</strain>
    </source>
</reference>
<evidence type="ECO:0000256" key="2">
    <source>
        <dbReference type="SAM" id="Phobius"/>
    </source>
</evidence>
<feature type="region of interest" description="Disordered" evidence="1">
    <location>
        <begin position="324"/>
        <end position="346"/>
    </location>
</feature>
<protein>
    <submittedName>
        <fullName evidence="3">Uncharacterized protein</fullName>
    </submittedName>
</protein>
<evidence type="ECO:0000313" key="3">
    <source>
        <dbReference type="EMBL" id="EAU92087.2"/>
    </source>
</evidence>
<feature type="transmembrane region" description="Helical" evidence="2">
    <location>
        <begin position="65"/>
        <end position="85"/>
    </location>
</feature>
<proteinExistence type="predicted"/>
<feature type="transmembrane region" description="Helical" evidence="2">
    <location>
        <begin position="197"/>
        <end position="219"/>
    </location>
</feature>
<dbReference type="OrthoDB" id="3357408at2759"/>
<keyword evidence="2" id="KW-0812">Transmembrane</keyword>
<dbReference type="EMBL" id="AACS02000003">
    <property type="protein sequence ID" value="EAU92087.2"/>
    <property type="molecule type" value="Genomic_DNA"/>
</dbReference>
<keyword evidence="2" id="KW-1133">Transmembrane helix</keyword>
<dbReference type="AlphaFoldDB" id="A8N4C4"/>
<sequence>MSNSTVDQDVELLPSPQQIKELTLALVGCFIGMCLYGAYTVLFVVSSVGPSFDALAGYIYSERQIFFYSSISMFISITLFVIFTIRRYSHALITYTFTTGQFPKTYLHDWGQWDNWIVTFFLGFVVWLGDGLAVYRCYLIWDKNFIVIAIPSALLLTSINLVKLYLTPPRVSNSVNLAAFLNPSLVPENVVLNNLRMVYPVNIAQTTLTTSLITWKIYAQYRISKEAGLHDMGSKVNSLTIIRVVVESAMIFTVQQIILCATFYAGNPAGAIFHGTLVPSIGIVFLLISNRCYEAQIALENSSNWELERISALNWPESWGIPTTLPNPELGPNRSPPRDSASAGATLTFRQRQAEDLRFVGIPTGTDESKSDVELHDLGEGSLKLRRSSS</sequence>
<feature type="transmembrane region" description="Helical" evidence="2">
    <location>
        <begin position="22"/>
        <end position="45"/>
    </location>
</feature>